<organism evidence="2 3">
    <name type="scientific">Smittium culicis</name>
    <dbReference type="NCBI Taxonomy" id="133412"/>
    <lineage>
        <taxon>Eukaryota</taxon>
        <taxon>Fungi</taxon>
        <taxon>Fungi incertae sedis</taxon>
        <taxon>Zoopagomycota</taxon>
        <taxon>Kickxellomycotina</taxon>
        <taxon>Harpellomycetes</taxon>
        <taxon>Harpellales</taxon>
        <taxon>Legeriomycetaceae</taxon>
        <taxon>Smittium</taxon>
    </lineage>
</organism>
<dbReference type="Proteomes" id="UP000187283">
    <property type="component" value="Unassembled WGS sequence"/>
</dbReference>
<dbReference type="EMBL" id="LSSN01000334">
    <property type="protein sequence ID" value="OMJ24466.1"/>
    <property type="molecule type" value="Genomic_DNA"/>
</dbReference>
<sequence>MYGNESLTAVVAAACGTIDERADGCSDINEFPESAGQVPVDIQLRSSIPGARAESVQTAADVGAPEPRVHGSGRLRTRAGSDTARGRVPRPVGVLRVRVPPMCGTLHPGTLRVRRRAGNVLVLRARFRGAE</sequence>
<evidence type="ECO:0000313" key="2">
    <source>
        <dbReference type="EMBL" id="OMJ24466.1"/>
    </source>
</evidence>
<name>A0A1R1YCR6_9FUNG</name>
<feature type="region of interest" description="Disordered" evidence="1">
    <location>
        <begin position="53"/>
        <end position="91"/>
    </location>
</feature>
<accession>A0A1R1YCR6</accession>
<reference evidence="2 3" key="1">
    <citation type="submission" date="2017-01" db="EMBL/GenBank/DDBJ databases">
        <authorList>
            <person name="Mah S.A."/>
            <person name="Swanson W.J."/>
            <person name="Moy G.W."/>
            <person name="Vacquier V.D."/>
        </authorList>
    </citation>
    <scope>NUCLEOTIDE SEQUENCE [LARGE SCALE GENOMIC DNA]</scope>
    <source>
        <strain evidence="2 3">GSMNP</strain>
    </source>
</reference>
<evidence type="ECO:0000313" key="3">
    <source>
        <dbReference type="Proteomes" id="UP000187283"/>
    </source>
</evidence>
<keyword evidence="3" id="KW-1185">Reference proteome</keyword>
<dbReference type="AlphaFoldDB" id="A0A1R1YCR6"/>
<proteinExistence type="predicted"/>
<protein>
    <submittedName>
        <fullName evidence="2">Uncharacterized protein</fullName>
    </submittedName>
</protein>
<gene>
    <name evidence="2" type="ORF">AYI70_g1562</name>
</gene>
<evidence type="ECO:0000256" key="1">
    <source>
        <dbReference type="SAM" id="MobiDB-lite"/>
    </source>
</evidence>
<comment type="caution">
    <text evidence="2">The sequence shown here is derived from an EMBL/GenBank/DDBJ whole genome shotgun (WGS) entry which is preliminary data.</text>
</comment>
<dbReference type="OrthoDB" id="10523864at2759"/>